<comment type="caution">
    <text evidence="1">The sequence shown here is derived from an EMBL/GenBank/DDBJ whole genome shotgun (WGS) entry which is preliminary data.</text>
</comment>
<name>A0A9Q1CH98_HOLLE</name>
<dbReference type="AlphaFoldDB" id="A0A9Q1CH98"/>
<evidence type="ECO:0000313" key="1">
    <source>
        <dbReference type="EMBL" id="KAJ8044604.1"/>
    </source>
</evidence>
<gene>
    <name evidence="1" type="ORF">HOLleu_07389</name>
</gene>
<dbReference type="EMBL" id="JAIZAY010000003">
    <property type="protein sequence ID" value="KAJ8044604.1"/>
    <property type="molecule type" value="Genomic_DNA"/>
</dbReference>
<evidence type="ECO:0000313" key="2">
    <source>
        <dbReference type="Proteomes" id="UP001152320"/>
    </source>
</evidence>
<sequence length="54" mass="6374">MIKTMTSILVEEWQLLKREFKTKKITSCASSQPWLMLIGKLPNLRKRLTLQKVN</sequence>
<organism evidence="1 2">
    <name type="scientific">Holothuria leucospilota</name>
    <name type="common">Black long sea cucumber</name>
    <name type="synonym">Mertensiothuria leucospilota</name>
    <dbReference type="NCBI Taxonomy" id="206669"/>
    <lineage>
        <taxon>Eukaryota</taxon>
        <taxon>Metazoa</taxon>
        <taxon>Echinodermata</taxon>
        <taxon>Eleutherozoa</taxon>
        <taxon>Echinozoa</taxon>
        <taxon>Holothuroidea</taxon>
        <taxon>Aspidochirotacea</taxon>
        <taxon>Aspidochirotida</taxon>
        <taxon>Holothuriidae</taxon>
        <taxon>Holothuria</taxon>
    </lineage>
</organism>
<accession>A0A9Q1CH98</accession>
<proteinExistence type="predicted"/>
<protein>
    <submittedName>
        <fullName evidence="1">Uncharacterized protein</fullName>
    </submittedName>
</protein>
<reference evidence="1" key="1">
    <citation type="submission" date="2021-10" db="EMBL/GenBank/DDBJ databases">
        <title>Tropical sea cucumber genome reveals ecological adaptation and Cuvierian tubules defense mechanism.</title>
        <authorList>
            <person name="Chen T."/>
        </authorList>
    </citation>
    <scope>NUCLEOTIDE SEQUENCE</scope>
    <source>
        <strain evidence="1">Nanhai2018</strain>
        <tissue evidence="1">Muscle</tissue>
    </source>
</reference>
<dbReference type="Proteomes" id="UP001152320">
    <property type="component" value="Chromosome 3"/>
</dbReference>
<keyword evidence="2" id="KW-1185">Reference proteome</keyword>